<protein>
    <submittedName>
        <fullName evidence="2">Uncharacterized protein</fullName>
    </submittedName>
</protein>
<keyword evidence="3" id="KW-1185">Reference proteome</keyword>
<feature type="compositionally biased region" description="Basic and acidic residues" evidence="1">
    <location>
        <begin position="1"/>
        <end position="10"/>
    </location>
</feature>
<sequence length="252" mass="29183">MEDDEKRYEAEPSMPMESPVHEVIPEENPVLAETWEIIEKEHEEELPKTAGSPAREASLEGRSLVRESVLTTELYETPECMQYAEKRYEAESPMLAESPLPEVPLEKYPAVAETVIAPGLYEERPKHMEFVQRKYEPEPPMLTEGPDREVQLSKPAESPVHEVIQEENPILTETWEIIEKGFEEEPPKTAESLDHEVLSEERSIVTQSVITTELYEGPEHMKYVEKRYEVESPCLLKAYPQDFPQFHKMIMQ</sequence>
<evidence type="ECO:0000313" key="2">
    <source>
        <dbReference type="EMBL" id="KAJ1362348.1"/>
    </source>
</evidence>
<feature type="region of interest" description="Disordered" evidence="1">
    <location>
        <begin position="41"/>
        <end position="61"/>
    </location>
</feature>
<name>A0AAD5MT93_PARTN</name>
<accession>A0AAD5MT93</accession>
<dbReference type="Proteomes" id="UP001196413">
    <property type="component" value="Unassembled WGS sequence"/>
</dbReference>
<dbReference type="EMBL" id="JAHQIW010004423">
    <property type="protein sequence ID" value="KAJ1362348.1"/>
    <property type="molecule type" value="Genomic_DNA"/>
</dbReference>
<proteinExistence type="predicted"/>
<evidence type="ECO:0000256" key="1">
    <source>
        <dbReference type="SAM" id="MobiDB-lite"/>
    </source>
</evidence>
<organism evidence="2 3">
    <name type="scientific">Parelaphostrongylus tenuis</name>
    <name type="common">Meningeal worm</name>
    <dbReference type="NCBI Taxonomy" id="148309"/>
    <lineage>
        <taxon>Eukaryota</taxon>
        <taxon>Metazoa</taxon>
        <taxon>Ecdysozoa</taxon>
        <taxon>Nematoda</taxon>
        <taxon>Chromadorea</taxon>
        <taxon>Rhabditida</taxon>
        <taxon>Rhabditina</taxon>
        <taxon>Rhabditomorpha</taxon>
        <taxon>Strongyloidea</taxon>
        <taxon>Metastrongylidae</taxon>
        <taxon>Parelaphostrongylus</taxon>
    </lineage>
</organism>
<feature type="region of interest" description="Disordered" evidence="1">
    <location>
        <begin position="1"/>
        <end position="21"/>
    </location>
</feature>
<gene>
    <name evidence="2" type="ORF">KIN20_021871</name>
</gene>
<dbReference type="AlphaFoldDB" id="A0AAD5MT93"/>
<reference evidence="2" key="1">
    <citation type="submission" date="2021-06" db="EMBL/GenBank/DDBJ databases">
        <title>Parelaphostrongylus tenuis whole genome reference sequence.</title>
        <authorList>
            <person name="Garwood T.J."/>
            <person name="Larsen P.A."/>
            <person name="Fountain-Jones N.M."/>
            <person name="Garbe J.R."/>
            <person name="Macchietto M.G."/>
            <person name="Kania S.A."/>
            <person name="Gerhold R.W."/>
            <person name="Richards J.E."/>
            <person name="Wolf T.M."/>
        </authorList>
    </citation>
    <scope>NUCLEOTIDE SEQUENCE</scope>
    <source>
        <strain evidence="2">MNPRO001-30</strain>
        <tissue evidence="2">Meninges</tissue>
    </source>
</reference>
<comment type="caution">
    <text evidence="2">The sequence shown here is derived from an EMBL/GenBank/DDBJ whole genome shotgun (WGS) entry which is preliminary data.</text>
</comment>
<evidence type="ECO:0000313" key="3">
    <source>
        <dbReference type="Proteomes" id="UP001196413"/>
    </source>
</evidence>